<keyword evidence="2" id="KW-1185">Reference proteome</keyword>
<gene>
    <name evidence="1" type="ORF">NDK43_20940</name>
</gene>
<dbReference type="EMBL" id="JAMQCR010000002">
    <property type="protein sequence ID" value="MCM2534362.1"/>
    <property type="molecule type" value="Genomic_DNA"/>
</dbReference>
<proteinExistence type="predicted"/>
<accession>A0ABT0WDG1</accession>
<name>A0ABT0WDG1_9BACI</name>
<dbReference type="Proteomes" id="UP001523262">
    <property type="component" value="Unassembled WGS sequence"/>
</dbReference>
<reference evidence="1 2" key="1">
    <citation type="submission" date="2022-06" db="EMBL/GenBank/DDBJ databases">
        <authorList>
            <person name="Jeon C.O."/>
        </authorList>
    </citation>
    <scope>NUCLEOTIDE SEQUENCE [LARGE SCALE GENOMIC DNA]</scope>
    <source>
        <strain evidence="1 2">KCTC 13943</strain>
    </source>
</reference>
<sequence>MSWLFIHSNRDMLLNATIENNQQITKNIDTALNPLISLSMYPVLDPQVYQIMEKDYSTFKYPLYEREKDFDIINGKIQNNFFLYSSIIESVLIYQSKNNMIVAAAT</sequence>
<comment type="caution">
    <text evidence="1">The sequence shown here is derived from an EMBL/GenBank/DDBJ whole genome shotgun (WGS) entry which is preliminary data.</text>
</comment>
<protein>
    <submittedName>
        <fullName evidence="1">Uncharacterized protein</fullName>
    </submittedName>
</protein>
<organism evidence="1 2">
    <name type="scientific">Neobacillus pocheonensis</name>
    <dbReference type="NCBI Taxonomy" id="363869"/>
    <lineage>
        <taxon>Bacteria</taxon>
        <taxon>Bacillati</taxon>
        <taxon>Bacillota</taxon>
        <taxon>Bacilli</taxon>
        <taxon>Bacillales</taxon>
        <taxon>Bacillaceae</taxon>
        <taxon>Neobacillus</taxon>
    </lineage>
</organism>
<evidence type="ECO:0000313" key="1">
    <source>
        <dbReference type="EMBL" id="MCM2534362.1"/>
    </source>
</evidence>
<evidence type="ECO:0000313" key="2">
    <source>
        <dbReference type="Proteomes" id="UP001523262"/>
    </source>
</evidence>